<keyword evidence="2" id="KW-0560">Oxidoreductase</keyword>
<sequence length="760" mass="80073">MTLPFRGRREDPRLLTGQGRYSADHNLPGQAWAVFLRADLAHAEIRGLDTAAARAAQGVLAVLTGADMAAAGYRRGVAQLPVRGRDGALKTVDAPALAQDRVRYVGEPLALVVAETEAQARDAAELITPDLRPLGVVPDMPAALTAQAPLIHDEIPGNICFDMDFGDCGRIARAFEKAPHRVRVTLESPRLFGAPMEPKAALARWEGDVLDLWCPSQGITPLRGGLAAVTGLGPDQMRLHAEDVGGAFGVRGQIYPEYTALALAAREIGRPVKWVASRSETILSDYQGRGLTLGAELALDAEGRFLALRHDVLADMGAYPSAAGPLTSVLNPLQMACGAYRIPAVGGRIRLVLTNRTPVSAYRGAVRPDMAYVVERLVDEAARRTGFDRIELRRMNLIPAADFPYALSTTPMPVAYDSGDFAGLLDRALARADWAGFPARRAEARARGKLRGIGCALFIEPSGGGPQTDQVALTWEADGTLTIHTAAVASGQGHETVFPELLGVQLGLPPDRIRLKGGRADSPFIAGGGAFGSRTMMAQGSTTQEAGRQMLAKARGLAAELLEVSPEALSYSEGLFTAQGTNRALSLTDLAAQVPGGLDVMAEQPGPQAFPSGMHVAEVEIDPDTGTCVLLRYTSVDDCGTVVNPTLVEGQIIGGLVQGLGQVFGEAAGYDEEAQLLTGSFMDYPMPRADLLPRVDIELGGVPSPGNALGAKGVGEAGTVGALPTAMNAVMDALAPEGVAHLDMPATPWRIWQALQDAKG</sequence>
<dbReference type="SUPFAM" id="SSF54665">
    <property type="entry name" value="CO dehydrogenase molybdoprotein N-domain-like"/>
    <property type="match status" value="1"/>
</dbReference>
<dbReference type="InterPro" id="IPR046867">
    <property type="entry name" value="AldOxase/xan_DH_MoCoBD2"/>
</dbReference>
<name>A0AAN4UNS9_9RHOB</name>
<proteinExistence type="predicted"/>
<dbReference type="PANTHER" id="PTHR11908">
    <property type="entry name" value="XANTHINE DEHYDROGENASE"/>
    <property type="match status" value="1"/>
</dbReference>
<evidence type="ECO:0000313" key="5">
    <source>
        <dbReference type="EMBL" id="SDW26886.1"/>
    </source>
</evidence>
<dbReference type="Pfam" id="PF02738">
    <property type="entry name" value="MoCoBD_1"/>
    <property type="match status" value="1"/>
</dbReference>
<dbReference type="SUPFAM" id="SSF56003">
    <property type="entry name" value="Molybdenum cofactor-binding domain"/>
    <property type="match status" value="1"/>
</dbReference>
<dbReference type="GO" id="GO:0016491">
    <property type="term" value="F:oxidoreductase activity"/>
    <property type="evidence" value="ECO:0007669"/>
    <property type="project" value="UniProtKB-KW"/>
</dbReference>
<dbReference type="Proteomes" id="UP000634647">
    <property type="component" value="Unassembled WGS sequence"/>
</dbReference>
<dbReference type="InterPro" id="IPR036856">
    <property type="entry name" value="Ald_Oxase/Xan_DH_a/b_sf"/>
</dbReference>
<dbReference type="SMART" id="SM01008">
    <property type="entry name" value="Ald_Xan_dh_C"/>
    <property type="match status" value="1"/>
</dbReference>
<dbReference type="Proteomes" id="UP000199541">
    <property type="component" value="Unassembled WGS sequence"/>
</dbReference>
<dbReference type="InterPro" id="IPR037165">
    <property type="entry name" value="AldOxase/xan_DH_Mopterin-bd_sf"/>
</dbReference>
<dbReference type="Gene3D" id="3.90.1170.50">
    <property type="entry name" value="Aldehyde oxidase/xanthine dehydrogenase, a/b hammerhead"/>
    <property type="match status" value="1"/>
</dbReference>
<reference evidence="4" key="1">
    <citation type="journal article" date="2014" name="Int. J. Syst. Evol. Microbiol.">
        <title>Complete genome sequence of Corynebacterium casei LMG S-19264T (=DSM 44701T), isolated from a smear-ripened cheese.</title>
        <authorList>
            <consortium name="US DOE Joint Genome Institute (JGI-PGF)"/>
            <person name="Walter F."/>
            <person name="Albersmeier A."/>
            <person name="Kalinowski J."/>
            <person name="Ruckert C."/>
        </authorList>
    </citation>
    <scope>NUCLEOTIDE SEQUENCE</scope>
    <source>
        <strain evidence="4">CGMCC 1.10859</strain>
    </source>
</reference>
<dbReference type="InterPro" id="IPR000674">
    <property type="entry name" value="Ald_Oxase/Xan_DH_a/b"/>
</dbReference>
<feature type="domain" description="Aldehyde oxidase/xanthine dehydrogenase a/b hammerhead" evidence="3">
    <location>
        <begin position="16"/>
        <end position="135"/>
    </location>
</feature>
<dbReference type="EMBL" id="BNAB01000002">
    <property type="protein sequence ID" value="GHD99399.1"/>
    <property type="molecule type" value="Genomic_DNA"/>
</dbReference>
<dbReference type="AlphaFoldDB" id="A0AAN4UNS9"/>
<dbReference type="InterPro" id="IPR016208">
    <property type="entry name" value="Ald_Oxase/xanthine_DH-like"/>
</dbReference>
<keyword evidence="6" id="KW-1185">Reference proteome</keyword>
<keyword evidence="1" id="KW-0500">Molybdenum</keyword>
<dbReference type="RefSeq" id="WP_051646003.1">
    <property type="nucleotide sequence ID" value="NZ_BNAB01000002.1"/>
</dbReference>
<evidence type="ECO:0000259" key="3">
    <source>
        <dbReference type="SMART" id="SM01008"/>
    </source>
</evidence>
<dbReference type="GO" id="GO:0005506">
    <property type="term" value="F:iron ion binding"/>
    <property type="evidence" value="ECO:0007669"/>
    <property type="project" value="InterPro"/>
</dbReference>
<protein>
    <submittedName>
        <fullName evidence="4">Carbon monoxide dehydrogenase</fullName>
    </submittedName>
    <submittedName>
        <fullName evidence="5">Carbon-monoxide dehydrogenase large subunit</fullName>
    </submittedName>
</protein>
<dbReference type="PANTHER" id="PTHR11908:SF132">
    <property type="entry name" value="ALDEHYDE OXIDASE 1-RELATED"/>
    <property type="match status" value="1"/>
</dbReference>
<dbReference type="EMBL" id="FNOB01000002">
    <property type="protein sequence ID" value="SDW26886.1"/>
    <property type="molecule type" value="Genomic_DNA"/>
</dbReference>
<evidence type="ECO:0000256" key="2">
    <source>
        <dbReference type="ARBA" id="ARBA00023002"/>
    </source>
</evidence>
<dbReference type="InterPro" id="IPR008274">
    <property type="entry name" value="AldOxase/xan_DH_MoCoBD1"/>
</dbReference>
<dbReference type="Pfam" id="PF01315">
    <property type="entry name" value="Ald_Xan_dh_C"/>
    <property type="match status" value="1"/>
</dbReference>
<dbReference type="Pfam" id="PF20256">
    <property type="entry name" value="MoCoBD_2"/>
    <property type="match status" value="1"/>
</dbReference>
<reference evidence="4" key="3">
    <citation type="submission" date="2023-06" db="EMBL/GenBank/DDBJ databases">
        <authorList>
            <person name="Sun Q."/>
            <person name="Zhou Y."/>
        </authorList>
    </citation>
    <scope>NUCLEOTIDE SEQUENCE</scope>
    <source>
        <strain evidence="4">CGMCC 1.10859</strain>
    </source>
</reference>
<dbReference type="Gene3D" id="3.30.365.10">
    <property type="entry name" value="Aldehyde oxidase/xanthine dehydrogenase, molybdopterin binding domain"/>
    <property type="match status" value="4"/>
</dbReference>
<evidence type="ECO:0000313" key="6">
    <source>
        <dbReference type="Proteomes" id="UP000199541"/>
    </source>
</evidence>
<organism evidence="4 7">
    <name type="scientific">Allgaiera indica</name>
    <dbReference type="NCBI Taxonomy" id="765699"/>
    <lineage>
        <taxon>Bacteria</taxon>
        <taxon>Pseudomonadati</taxon>
        <taxon>Pseudomonadota</taxon>
        <taxon>Alphaproteobacteria</taxon>
        <taxon>Rhodobacterales</taxon>
        <taxon>Paracoccaceae</taxon>
        <taxon>Allgaiera</taxon>
    </lineage>
</organism>
<evidence type="ECO:0000313" key="4">
    <source>
        <dbReference type="EMBL" id="GHD99399.1"/>
    </source>
</evidence>
<evidence type="ECO:0000313" key="7">
    <source>
        <dbReference type="Proteomes" id="UP000634647"/>
    </source>
</evidence>
<comment type="caution">
    <text evidence="4">The sequence shown here is derived from an EMBL/GenBank/DDBJ whole genome shotgun (WGS) entry which is preliminary data.</text>
</comment>
<accession>A0AAN4UNS9</accession>
<gene>
    <name evidence="4" type="ORF">GCM10008024_06620</name>
    <name evidence="5" type="ORF">SAMN05444006_102214</name>
</gene>
<evidence type="ECO:0000256" key="1">
    <source>
        <dbReference type="ARBA" id="ARBA00022505"/>
    </source>
</evidence>
<reference evidence="5 6" key="2">
    <citation type="submission" date="2016-10" db="EMBL/GenBank/DDBJ databases">
        <authorList>
            <person name="Varghese N."/>
            <person name="Submissions S."/>
        </authorList>
    </citation>
    <scope>NUCLEOTIDE SEQUENCE [LARGE SCALE GENOMIC DNA]</scope>
    <source>
        <strain evidence="5 6">DSM 24802</strain>
    </source>
</reference>